<dbReference type="EMBL" id="BLAL01000018">
    <property type="protein sequence ID" value="GES76024.1"/>
    <property type="molecule type" value="Genomic_DNA"/>
</dbReference>
<dbReference type="InterPro" id="IPR036404">
    <property type="entry name" value="Jacalin-like_lectin_dom_sf"/>
</dbReference>
<dbReference type="Gene3D" id="2.100.10.30">
    <property type="entry name" value="Jacalin-like lectin domain"/>
    <property type="match status" value="1"/>
</dbReference>
<dbReference type="AlphaFoldDB" id="A0A8H3QGG4"/>
<proteinExistence type="predicted"/>
<comment type="caution">
    <text evidence="1">The sequence shown here is derived from an EMBL/GenBank/DDBJ whole genome shotgun (WGS) entry which is preliminary data.</text>
</comment>
<sequence>MPDICIDESISVCCLAGVSRSAISSINFSRTARTLTIHLRFGYGNNCKAKKILIKKIDAYCGEIVDSIQFTYRIETINGPYELLGNKYGKRVYELDDKLAYTFTDDEQVTGISGRTTLYIVNMGILLWKKFCKQKAVPVPPLVNN</sequence>
<evidence type="ECO:0000313" key="1">
    <source>
        <dbReference type="EMBL" id="GES76024.1"/>
    </source>
</evidence>
<reference evidence="1" key="1">
    <citation type="submission" date="2019-10" db="EMBL/GenBank/DDBJ databases">
        <title>Conservation and host-specific expression of non-tandemly repeated heterogenous ribosome RNA gene in arbuscular mycorrhizal fungi.</title>
        <authorList>
            <person name="Maeda T."/>
            <person name="Kobayashi Y."/>
            <person name="Nakagawa T."/>
            <person name="Ezawa T."/>
            <person name="Yamaguchi K."/>
            <person name="Bino T."/>
            <person name="Nishimoto Y."/>
            <person name="Shigenobu S."/>
            <person name="Kawaguchi M."/>
        </authorList>
    </citation>
    <scope>NUCLEOTIDE SEQUENCE</scope>
    <source>
        <strain evidence="1">HR1</strain>
    </source>
</reference>
<gene>
    <name evidence="1" type="ORF">RCL2_000342500</name>
</gene>
<dbReference type="Proteomes" id="UP000615446">
    <property type="component" value="Unassembled WGS sequence"/>
</dbReference>
<protein>
    <submittedName>
        <fullName evidence="1">Uncharacterized protein</fullName>
    </submittedName>
</protein>
<organism evidence="1 2">
    <name type="scientific">Rhizophagus clarus</name>
    <dbReference type="NCBI Taxonomy" id="94130"/>
    <lineage>
        <taxon>Eukaryota</taxon>
        <taxon>Fungi</taxon>
        <taxon>Fungi incertae sedis</taxon>
        <taxon>Mucoromycota</taxon>
        <taxon>Glomeromycotina</taxon>
        <taxon>Glomeromycetes</taxon>
        <taxon>Glomerales</taxon>
        <taxon>Glomeraceae</taxon>
        <taxon>Rhizophagus</taxon>
    </lineage>
</organism>
<name>A0A8H3QGG4_9GLOM</name>
<dbReference type="SUPFAM" id="SSF51101">
    <property type="entry name" value="Mannose-binding lectins"/>
    <property type="match status" value="1"/>
</dbReference>
<accession>A0A8H3QGG4</accession>
<evidence type="ECO:0000313" key="2">
    <source>
        <dbReference type="Proteomes" id="UP000615446"/>
    </source>
</evidence>